<evidence type="ECO:0000259" key="2">
    <source>
        <dbReference type="Pfam" id="PF13577"/>
    </source>
</evidence>
<sequence length="163" mass="17861">MSATDPRLAAEIAGRVHALWYDIDHHAGRDATAFFTPDARLTFDRRTMTGHTQIRAAYDEIATDAERISRHLSGNLHVVGNDEEVTATSVVQYYSAPGPPPAVVSGPVMVGDVRDRWCRIDGTWLLAERSVIFLFVAPDAAFPVDTGTDPTSHPTTPRPHTAR</sequence>
<dbReference type="RefSeq" id="WP_218595347.1">
    <property type="nucleotide sequence ID" value="NZ_JADQDF010000001.1"/>
</dbReference>
<keyword evidence="4" id="KW-1185">Reference proteome</keyword>
<protein>
    <submittedName>
        <fullName evidence="3">Nuclear transport factor 2 family protein</fullName>
    </submittedName>
</protein>
<evidence type="ECO:0000313" key="3">
    <source>
        <dbReference type="EMBL" id="MBW0127070.1"/>
    </source>
</evidence>
<dbReference type="EMBL" id="JADQDF010000001">
    <property type="protein sequence ID" value="MBW0127070.1"/>
    <property type="molecule type" value="Genomic_DNA"/>
</dbReference>
<dbReference type="Proteomes" id="UP000694300">
    <property type="component" value="Unassembled WGS sequence"/>
</dbReference>
<evidence type="ECO:0000313" key="4">
    <source>
        <dbReference type="Proteomes" id="UP000694300"/>
    </source>
</evidence>
<comment type="caution">
    <text evidence="3">The sequence shown here is derived from an EMBL/GenBank/DDBJ whole genome shotgun (WGS) entry which is preliminary data.</text>
</comment>
<organism evidence="3 4">
    <name type="scientific">Pseudonocardia oceani</name>
    <dbReference type="NCBI Taxonomy" id="2792013"/>
    <lineage>
        <taxon>Bacteria</taxon>
        <taxon>Bacillati</taxon>
        <taxon>Actinomycetota</taxon>
        <taxon>Actinomycetes</taxon>
        <taxon>Pseudonocardiales</taxon>
        <taxon>Pseudonocardiaceae</taxon>
        <taxon>Pseudonocardia</taxon>
    </lineage>
</organism>
<feature type="domain" description="SnoaL-like" evidence="2">
    <location>
        <begin position="10"/>
        <end position="129"/>
    </location>
</feature>
<feature type="region of interest" description="Disordered" evidence="1">
    <location>
        <begin position="144"/>
        <end position="163"/>
    </location>
</feature>
<proteinExistence type="predicted"/>
<dbReference type="InterPro" id="IPR037401">
    <property type="entry name" value="SnoaL-like"/>
</dbReference>
<name>A0ABS6U4A8_9PSEU</name>
<evidence type="ECO:0000256" key="1">
    <source>
        <dbReference type="SAM" id="MobiDB-lite"/>
    </source>
</evidence>
<feature type="compositionally biased region" description="Low complexity" evidence="1">
    <location>
        <begin position="148"/>
        <end position="163"/>
    </location>
</feature>
<reference evidence="3 4" key="1">
    <citation type="submission" date="2020-11" db="EMBL/GenBank/DDBJ databases">
        <title>Pseudonocardia abyssalis sp. nov. and Pseudonocardia oceani sp. nov., description and phylogenomic analysis of two novel actinomycetes isolated from the deep Southern Ocean.</title>
        <authorList>
            <person name="Parra J."/>
        </authorList>
    </citation>
    <scope>NUCLEOTIDE SEQUENCE [LARGE SCALE GENOMIC DNA]</scope>
    <source>
        <strain evidence="4">KRD185</strain>
    </source>
</reference>
<dbReference type="Pfam" id="PF13577">
    <property type="entry name" value="SnoaL_4"/>
    <property type="match status" value="1"/>
</dbReference>
<gene>
    <name evidence="3" type="ORF">I4I82_05180</name>
</gene>
<accession>A0ABS6U4A8</accession>